<dbReference type="OrthoDB" id="10260712at2759"/>
<evidence type="ECO:0000256" key="4">
    <source>
        <dbReference type="PIRNR" id="PIRNR010044"/>
    </source>
</evidence>
<keyword evidence="7" id="KW-1185">Reference proteome</keyword>
<dbReference type="Gene3D" id="3.40.50.10900">
    <property type="entry name" value="PAC-like subunit"/>
    <property type="match status" value="2"/>
</dbReference>
<keyword evidence="2 4" id="KW-0143">Chaperone</keyword>
<dbReference type="PIRSF" id="PIRSF010044">
    <property type="entry name" value="UCP010044"/>
    <property type="match status" value="1"/>
</dbReference>
<keyword evidence="5" id="KW-0472">Membrane</keyword>
<dbReference type="GO" id="GO:0005829">
    <property type="term" value="C:cytosol"/>
    <property type="evidence" value="ECO:0007669"/>
    <property type="project" value="TreeGrafter"/>
</dbReference>
<evidence type="ECO:0000256" key="5">
    <source>
        <dbReference type="SAM" id="Phobius"/>
    </source>
</evidence>
<dbReference type="Pfam" id="PF09754">
    <property type="entry name" value="PAC2"/>
    <property type="match status" value="1"/>
</dbReference>
<comment type="caution">
    <text evidence="6">The sequence shown here is derived from an EMBL/GenBank/DDBJ whole genome shotgun (WGS) entry which is preliminary data.</text>
</comment>
<comment type="similarity">
    <text evidence="3 4">Belongs to the PSMG2 family.</text>
</comment>
<comment type="function">
    <text evidence="4">Chaperone protein which promotes assembly of the 20S proteasome as part of a heterodimer with PSMG1.</text>
</comment>
<evidence type="ECO:0000313" key="7">
    <source>
        <dbReference type="Proteomes" id="UP000786811"/>
    </source>
</evidence>
<keyword evidence="6" id="KW-0647">Proteasome</keyword>
<dbReference type="SUPFAM" id="SSF159659">
    <property type="entry name" value="Cgl1923-like"/>
    <property type="match status" value="1"/>
</dbReference>
<dbReference type="Proteomes" id="UP000786811">
    <property type="component" value="Unassembled WGS sequence"/>
</dbReference>
<dbReference type="AlphaFoldDB" id="A0A8J2H2A0"/>
<keyword evidence="5" id="KW-0812">Transmembrane</keyword>
<evidence type="ECO:0000256" key="2">
    <source>
        <dbReference type="ARBA" id="ARBA00023186"/>
    </source>
</evidence>
<dbReference type="GO" id="GO:0043248">
    <property type="term" value="P:proteasome assembly"/>
    <property type="evidence" value="ECO:0007669"/>
    <property type="project" value="TreeGrafter"/>
</dbReference>
<dbReference type="InterPro" id="IPR016562">
    <property type="entry name" value="Proteasome_assmbl_chp_2_euk"/>
</dbReference>
<feature type="transmembrane region" description="Helical" evidence="5">
    <location>
        <begin position="13"/>
        <end position="34"/>
    </location>
</feature>
<sequence>MIKLTTEINLQDFILFLPAVAVGNVAQLAIDLLITSQNMKKIGYAANSCFIPILGADPYVKDSSDLCTSADFYVQESKKLVALQIRSPAVKNLQGFFKDLGKFVADNKISKVVILTSAWAHTRSDIQIRTEPMRFLASPSCGEIFSGLDFLELETTKDEAGREGFEISGGGFALKLHEFLSNQGIPSVVILRFCSEGDNVPDAVAVLEYLNRWLAFGFDAKKVKFPDSWEFLFGNAAPVDIY</sequence>
<dbReference type="PANTHER" id="PTHR12970:SF1">
    <property type="entry name" value="PROTEASOME ASSEMBLY CHAPERONE 2"/>
    <property type="match status" value="1"/>
</dbReference>
<dbReference type="EMBL" id="CAJNRD030001116">
    <property type="protein sequence ID" value="CAG5075032.1"/>
    <property type="molecule type" value="Genomic_DNA"/>
</dbReference>
<dbReference type="PANTHER" id="PTHR12970">
    <property type="entry name" value="PROTEASOME ASSEMBLY CHAPERONE 2"/>
    <property type="match status" value="1"/>
</dbReference>
<evidence type="ECO:0000256" key="3">
    <source>
        <dbReference type="ARBA" id="ARBA00025745"/>
    </source>
</evidence>
<dbReference type="InterPro" id="IPR038389">
    <property type="entry name" value="PSMG2_sf"/>
</dbReference>
<evidence type="ECO:0000313" key="6">
    <source>
        <dbReference type="EMBL" id="CAG5075032.1"/>
    </source>
</evidence>
<comment type="subunit">
    <text evidence="4">Forms a heterodimer with PSMG1.</text>
</comment>
<dbReference type="InterPro" id="IPR019151">
    <property type="entry name" value="Proteasome_assmbl_chaperone_2"/>
</dbReference>
<reference evidence="6" key="1">
    <citation type="submission" date="2021-04" db="EMBL/GenBank/DDBJ databases">
        <authorList>
            <person name="Chebbi M.A.C M."/>
        </authorList>
    </citation>
    <scope>NUCLEOTIDE SEQUENCE</scope>
</reference>
<name>A0A8J2H2A0_COTCN</name>
<organism evidence="6 7">
    <name type="scientific">Cotesia congregata</name>
    <name type="common">Parasitoid wasp</name>
    <name type="synonym">Apanteles congregatus</name>
    <dbReference type="NCBI Taxonomy" id="51543"/>
    <lineage>
        <taxon>Eukaryota</taxon>
        <taxon>Metazoa</taxon>
        <taxon>Ecdysozoa</taxon>
        <taxon>Arthropoda</taxon>
        <taxon>Hexapoda</taxon>
        <taxon>Insecta</taxon>
        <taxon>Pterygota</taxon>
        <taxon>Neoptera</taxon>
        <taxon>Endopterygota</taxon>
        <taxon>Hymenoptera</taxon>
        <taxon>Apocrita</taxon>
        <taxon>Ichneumonoidea</taxon>
        <taxon>Braconidae</taxon>
        <taxon>Microgastrinae</taxon>
        <taxon>Cotesia</taxon>
    </lineage>
</organism>
<evidence type="ECO:0000256" key="1">
    <source>
        <dbReference type="ARBA" id="ARBA00019186"/>
    </source>
</evidence>
<accession>A0A8J2H2A0</accession>
<dbReference type="GO" id="GO:0005634">
    <property type="term" value="C:nucleus"/>
    <property type="evidence" value="ECO:0007669"/>
    <property type="project" value="TreeGrafter"/>
</dbReference>
<keyword evidence="5" id="KW-1133">Transmembrane helix</keyword>
<proteinExistence type="inferred from homology"/>
<gene>
    <name evidence="6" type="ORF">HICCMSTLAB_LOCUS1222</name>
</gene>
<protein>
    <recommendedName>
        <fullName evidence="1 4">Proteasome assembly chaperone 2</fullName>
    </recommendedName>
</protein>
<dbReference type="GO" id="GO:0000502">
    <property type="term" value="C:proteasome complex"/>
    <property type="evidence" value="ECO:0007669"/>
    <property type="project" value="UniProtKB-KW"/>
</dbReference>